<sequence length="35" mass="4214">MAKYNSIYYEHMHKIKSNTEWFAHLKICPNCSVEP</sequence>
<protein>
    <submittedName>
        <fullName evidence="1">Uncharacterized protein</fullName>
    </submittedName>
</protein>
<accession>A0A0G0QIU8</accession>
<reference evidence="1 2" key="1">
    <citation type="journal article" date="2015" name="Nature">
        <title>rRNA introns, odd ribosomes, and small enigmatic genomes across a large radiation of phyla.</title>
        <authorList>
            <person name="Brown C.T."/>
            <person name="Hug L.A."/>
            <person name="Thomas B.C."/>
            <person name="Sharon I."/>
            <person name="Castelle C.J."/>
            <person name="Singh A."/>
            <person name="Wilkins M.J."/>
            <person name="Williams K.H."/>
            <person name="Banfield J.F."/>
        </authorList>
    </citation>
    <scope>NUCLEOTIDE SEQUENCE [LARGE SCALE GENOMIC DNA]</scope>
</reference>
<dbReference type="EMBL" id="LBWB01000003">
    <property type="protein sequence ID" value="KKR01597.1"/>
    <property type="molecule type" value="Genomic_DNA"/>
</dbReference>
<dbReference type="AlphaFoldDB" id="A0A0G0QIU8"/>
<comment type="caution">
    <text evidence="1">The sequence shown here is derived from an EMBL/GenBank/DDBJ whole genome shotgun (WGS) entry which is preliminary data.</text>
</comment>
<proteinExistence type="predicted"/>
<gene>
    <name evidence="1" type="ORF">UT24_C0003G0004</name>
</gene>
<name>A0A0G0QIU8_9BACT</name>
<evidence type="ECO:0000313" key="1">
    <source>
        <dbReference type="EMBL" id="KKR01597.1"/>
    </source>
</evidence>
<organism evidence="1 2">
    <name type="scientific">Candidatus Woesebacteria bacterium GW2011_GWB1_39_12</name>
    <dbReference type="NCBI Taxonomy" id="1618574"/>
    <lineage>
        <taxon>Bacteria</taxon>
        <taxon>Candidatus Woeseibacteriota</taxon>
    </lineage>
</organism>
<evidence type="ECO:0000313" key="2">
    <source>
        <dbReference type="Proteomes" id="UP000033881"/>
    </source>
</evidence>
<dbReference type="Proteomes" id="UP000033881">
    <property type="component" value="Unassembled WGS sequence"/>
</dbReference>